<sequence>MSKCYKLFCEQFPDTYRQILAVYKDTVVLGNAEKTVAQRQQLFHSTSKRFVQLFNSVAKCHAFEGAFLLAGSVVNQDGGIGYMHTTPGAENFFLERCRADEDEMVGHFKAHIYSRSSLAMVAEAFDGGKEPQDPSETKDQSNKRFHCPSSSTTDDAGPSEMKDESCRQFQGCSSATDSVNTCTVEQSTLDSEERGDHGRLRTLLVQALMERGCNWASGRLFPWKNLPKSLAKSSIVCYNFPDKVLFPGEERQPRPKSGSKGISDLTLAECGTLIAALTDKSKHGLHFVVKPDLHDALYYSRSPVIYGAPPDPDSKHAFAKRMYANLKCDCHGAAWKSSAATTRLKKKTTGKSTREVEVISIPDSDEILPNPTPQTKAKFRPSPAHDSNEVEEIPPIVRKSSWLQPRVMIVRSSTVDVGDSEYNPGDKASNNDGSDTEGVSIGDEDSVLEDERQLLLRKRKRTLDDAGRAPKRLANHPKPVRPPPISPISTSSKSKGKGLDIAASRAVGYEDDMADEGQVSHGSRSIFDDTGRTSERLTISPMPVDPPPVYPDTLSSKDKGSGQRITTDETTDISRHAQLGRDTSEANQSRSHTTSTTLLTSPDDDGCMEVPRKIHTSTDDNHSTNPQVVDVQCKSPLLGAQHCASECIPSSPRMPPAYRALQEPPKDSPSITHTSENSQVAPPPALLYSPFPHQPCPTLPFDEASESLAVTNKQPKPRPLTRDDRASAHDSKNAFNLRHRMRRPGGNVALMTLSAPSAGLVLAEEGRACKDRDRVETGDIGRIETEDTRLGTDRGTAESMQNMAGQHLTGKEATASPGAIRSDNYAT</sequence>
<feature type="compositionally biased region" description="Basic and acidic residues" evidence="1">
    <location>
        <begin position="720"/>
        <end position="732"/>
    </location>
</feature>
<evidence type="ECO:0000256" key="1">
    <source>
        <dbReference type="SAM" id="MobiDB-lite"/>
    </source>
</evidence>
<feature type="region of interest" description="Disordered" evidence="1">
    <location>
        <begin position="364"/>
        <end position="390"/>
    </location>
</feature>
<feature type="region of interest" description="Disordered" evidence="1">
    <location>
        <begin position="416"/>
        <end position="447"/>
    </location>
</feature>
<feature type="compositionally biased region" description="Basic and acidic residues" evidence="1">
    <location>
        <begin position="126"/>
        <end position="142"/>
    </location>
</feature>
<evidence type="ECO:0000313" key="2">
    <source>
        <dbReference type="EMBL" id="KIK15206.1"/>
    </source>
</evidence>
<organism evidence="2 3">
    <name type="scientific">Pisolithus microcarpus 441</name>
    <dbReference type="NCBI Taxonomy" id="765257"/>
    <lineage>
        <taxon>Eukaryota</taxon>
        <taxon>Fungi</taxon>
        <taxon>Dikarya</taxon>
        <taxon>Basidiomycota</taxon>
        <taxon>Agaricomycotina</taxon>
        <taxon>Agaricomycetes</taxon>
        <taxon>Agaricomycetidae</taxon>
        <taxon>Boletales</taxon>
        <taxon>Sclerodermatineae</taxon>
        <taxon>Pisolithaceae</taxon>
        <taxon>Pisolithus</taxon>
    </lineage>
</organism>
<dbReference type="OrthoDB" id="2758439at2759"/>
<reference evidence="3" key="2">
    <citation type="submission" date="2015-01" db="EMBL/GenBank/DDBJ databases">
        <title>Evolutionary Origins and Diversification of the Mycorrhizal Mutualists.</title>
        <authorList>
            <consortium name="DOE Joint Genome Institute"/>
            <consortium name="Mycorrhizal Genomics Consortium"/>
            <person name="Kohler A."/>
            <person name="Kuo A."/>
            <person name="Nagy L.G."/>
            <person name="Floudas D."/>
            <person name="Copeland A."/>
            <person name="Barry K.W."/>
            <person name="Cichocki N."/>
            <person name="Veneault-Fourrey C."/>
            <person name="LaButti K."/>
            <person name="Lindquist E.A."/>
            <person name="Lipzen A."/>
            <person name="Lundell T."/>
            <person name="Morin E."/>
            <person name="Murat C."/>
            <person name="Riley R."/>
            <person name="Ohm R."/>
            <person name="Sun H."/>
            <person name="Tunlid A."/>
            <person name="Henrissat B."/>
            <person name="Grigoriev I.V."/>
            <person name="Hibbett D.S."/>
            <person name="Martin F."/>
        </authorList>
    </citation>
    <scope>NUCLEOTIDE SEQUENCE [LARGE SCALE GENOMIC DNA]</scope>
    <source>
        <strain evidence="3">441</strain>
    </source>
</reference>
<feature type="region of interest" description="Disordered" evidence="1">
    <location>
        <begin position="512"/>
        <end position="627"/>
    </location>
</feature>
<dbReference type="AlphaFoldDB" id="A0A0C9YF08"/>
<accession>A0A0C9YF08</accession>
<feature type="region of interest" description="Disordered" evidence="1">
    <location>
        <begin position="807"/>
        <end position="827"/>
    </location>
</feature>
<evidence type="ECO:0000313" key="3">
    <source>
        <dbReference type="Proteomes" id="UP000054018"/>
    </source>
</evidence>
<feature type="compositionally biased region" description="Basic and acidic residues" evidence="1">
    <location>
        <begin position="526"/>
        <end position="535"/>
    </location>
</feature>
<feature type="region of interest" description="Disordered" evidence="1">
    <location>
        <begin position="459"/>
        <end position="499"/>
    </location>
</feature>
<dbReference type="Proteomes" id="UP000054018">
    <property type="component" value="Unassembled WGS sequence"/>
</dbReference>
<feature type="compositionally biased region" description="Polar residues" evidence="1">
    <location>
        <begin position="669"/>
        <end position="680"/>
    </location>
</feature>
<feature type="compositionally biased region" description="Basic residues" evidence="1">
    <location>
        <begin position="469"/>
        <end position="479"/>
    </location>
</feature>
<dbReference type="EMBL" id="KN833902">
    <property type="protein sequence ID" value="KIK15206.1"/>
    <property type="molecule type" value="Genomic_DNA"/>
</dbReference>
<name>A0A0C9YF08_9AGAM</name>
<feature type="region of interest" description="Disordered" evidence="1">
    <location>
        <begin position="126"/>
        <end position="163"/>
    </location>
</feature>
<feature type="compositionally biased region" description="Basic and acidic residues" evidence="1">
    <location>
        <begin position="610"/>
        <end position="622"/>
    </location>
</feature>
<feature type="region of interest" description="Disordered" evidence="1">
    <location>
        <begin position="648"/>
        <end position="736"/>
    </location>
</feature>
<protein>
    <submittedName>
        <fullName evidence="2">Uncharacterized protein</fullName>
    </submittedName>
</protein>
<dbReference type="HOGENOM" id="CLU_298612_0_0_1"/>
<keyword evidence="3" id="KW-1185">Reference proteome</keyword>
<proteinExistence type="predicted"/>
<reference evidence="2 3" key="1">
    <citation type="submission" date="2014-04" db="EMBL/GenBank/DDBJ databases">
        <authorList>
            <consortium name="DOE Joint Genome Institute"/>
            <person name="Kuo A."/>
            <person name="Kohler A."/>
            <person name="Costa M.D."/>
            <person name="Nagy L.G."/>
            <person name="Floudas D."/>
            <person name="Copeland A."/>
            <person name="Barry K.W."/>
            <person name="Cichocki N."/>
            <person name="Veneault-Fourrey C."/>
            <person name="LaButti K."/>
            <person name="Lindquist E.A."/>
            <person name="Lipzen A."/>
            <person name="Lundell T."/>
            <person name="Morin E."/>
            <person name="Murat C."/>
            <person name="Sun H."/>
            <person name="Tunlid A."/>
            <person name="Henrissat B."/>
            <person name="Grigoriev I.V."/>
            <person name="Hibbett D.S."/>
            <person name="Martin F."/>
            <person name="Nordberg H.P."/>
            <person name="Cantor M.N."/>
            <person name="Hua S.X."/>
        </authorList>
    </citation>
    <scope>NUCLEOTIDE SEQUENCE [LARGE SCALE GENOMIC DNA]</scope>
    <source>
        <strain evidence="2 3">441</strain>
    </source>
</reference>
<gene>
    <name evidence="2" type="ORF">PISMIDRAFT_16694</name>
</gene>